<dbReference type="OrthoDB" id="28737at2759"/>
<dbReference type="Gene3D" id="3.40.50.11260">
    <property type="match status" value="1"/>
</dbReference>
<dbReference type="Proteomes" id="UP000604046">
    <property type="component" value="Unassembled WGS sequence"/>
</dbReference>
<dbReference type="GO" id="GO:0140662">
    <property type="term" value="F:ATP-dependent protein folding chaperone"/>
    <property type="evidence" value="ECO:0007669"/>
    <property type="project" value="InterPro"/>
</dbReference>
<dbReference type="PRINTS" id="PR00775">
    <property type="entry name" value="HEATSHOCK90"/>
</dbReference>
<dbReference type="Pfam" id="PF00183">
    <property type="entry name" value="HSP90"/>
    <property type="match status" value="1"/>
</dbReference>
<dbReference type="SUPFAM" id="SSF55874">
    <property type="entry name" value="ATPase domain of HSP90 chaperone/DNA topoisomerase II/histidine kinase"/>
    <property type="match status" value="1"/>
</dbReference>
<dbReference type="GO" id="GO:0016887">
    <property type="term" value="F:ATP hydrolysis activity"/>
    <property type="evidence" value="ECO:0007669"/>
    <property type="project" value="InterPro"/>
</dbReference>
<dbReference type="Gene3D" id="3.30.565.10">
    <property type="entry name" value="Histidine kinase-like ATPase, C-terminal domain"/>
    <property type="match status" value="1"/>
</dbReference>
<feature type="compositionally biased region" description="Basic and acidic residues" evidence="6">
    <location>
        <begin position="668"/>
        <end position="677"/>
    </location>
</feature>
<dbReference type="InterPro" id="IPR036890">
    <property type="entry name" value="HATPase_C_sf"/>
</dbReference>
<dbReference type="InterPro" id="IPR020568">
    <property type="entry name" value="Ribosomal_Su5_D2-typ_SF"/>
</dbReference>
<dbReference type="FunFam" id="3.30.565.10:FF:000005">
    <property type="entry name" value="Heat shock protein 90"/>
    <property type="match status" value="1"/>
</dbReference>
<dbReference type="HAMAP" id="MF_00505">
    <property type="entry name" value="HSP90"/>
    <property type="match status" value="1"/>
</dbReference>
<evidence type="ECO:0000256" key="5">
    <source>
        <dbReference type="SAM" id="Coils"/>
    </source>
</evidence>
<evidence type="ECO:0000256" key="6">
    <source>
        <dbReference type="SAM" id="MobiDB-lite"/>
    </source>
</evidence>
<keyword evidence="5" id="KW-0175">Coiled coil</keyword>
<proteinExistence type="inferred from homology"/>
<protein>
    <submittedName>
        <fullName evidence="7">HSP90-5 protein</fullName>
    </submittedName>
</protein>
<evidence type="ECO:0000256" key="2">
    <source>
        <dbReference type="ARBA" id="ARBA00022741"/>
    </source>
</evidence>
<evidence type="ECO:0000256" key="3">
    <source>
        <dbReference type="ARBA" id="ARBA00022840"/>
    </source>
</evidence>
<evidence type="ECO:0000313" key="7">
    <source>
        <dbReference type="EMBL" id="CAE7283526.1"/>
    </source>
</evidence>
<comment type="similarity">
    <text evidence="1">Belongs to the heat shock protein 90 family.</text>
</comment>
<dbReference type="CDD" id="cd16927">
    <property type="entry name" value="HATPase_Hsp90-like"/>
    <property type="match status" value="1"/>
</dbReference>
<keyword evidence="2" id="KW-0547">Nucleotide-binding</keyword>
<organism evidence="7 8">
    <name type="scientific">Symbiodinium natans</name>
    <dbReference type="NCBI Taxonomy" id="878477"/>
    <lineage>
        <taxon>Eukaryota</taxon>
        <taxon>Sar</taxon>
        <taxon>Alveolata</taxon>
        <taxon>Dinophyceae</taxon>
        <taxon>Suessiales</taxon>
        <taxon>Symbiodiniaceae</taxon>
        <taxon>Symbiodinium</taxon>
    </lineage>
</organism>
<dbReference type="InterPro" id="IPR001404">
    <property type="entry name" value="Hsp90_fam"/>
</dbReference>
<dbReference type="SUPFAM" id="SSF110942">
    <property type="entry name" value="HSP90 C-terminal domain"/>
    <property type="match status" value="1"/>
</dbReference>
<keyword evidence="4" id="KW-0143">Chaperone</keyword>
<name>A0A812MXU5_9DINO</name>
<feature type="compositionally biased region" description="Basic and acidic residues" evidence="6">
    <location>
        <begin position="707"/>
        <end position="719"/>
    </location>
</feature>
<dbReference type="SUPFAM" id="SSF54211">
    <property type="entry name" value="Ribosomal protein S5 domain 2-like"/>
    <property type="match status" value="1"/>
</dbReference>
<dbReference type="NCBIfam" id="NF003555">
    <property type="entry name" value="PRK05218.1"/>
    <property type="match status" value="1"/>
</dbReference>
<dbReference type="EMBL" id="CAJNDS010001835">
    <property type="protein sequence ID" value="CAE7283526.1"/>
    <property type="molecule type" value="Genomic_DNA"/>
</dbReference>
<sequence>MAAGSFTRIFLIDIEASDLCPREHELGTSGSVVVQALVDGVAYGSSGSQRSFPRPRWPSLAVQGPNFHPGTSELTIRLVDADPLQPRVGEPFCFGSVSLKEALAPLAYQQRLSFPSQGLEGAPGRYGALSFQVCTVGPNHPNHPNHRRLEHVEPEERPGDPGHLAHPLDWCGVLRFTPELRDVPRGHRGLWSMEAAAGPPDGRGSLSPSSSFVSWQFQEEEGKEGKEGSRRQWLHWRHEQLFVVERDLLFSVRAACPETGWEGSCLQRLSKMRGPRGPCNMFTEAHPDPLLLKMHGTDASVAVHLRFFPAEFLKPSSRAGGISIRITLAAAPPTLPLPLVFNVPSGCFSMTGDRAKDTPFHISRVGDCTEVCLPDPFRLLGRSVWKATTLDGLQPCLDCLVDVLALRLRPGDEKVLTLPVGDHAIVLRLCLAKLHVDVARPVLGVCVPTKEPMEVIGGQPEHGQVIGVFVHALAVHSPQVTCCLLSGGPEASTLFYPLPHLGGKVFVPTQPDGHGKVTIIAFLPEFGCHAATQTAIGDGCLQLHWRFSDGQATVLGAALVTFARWPAEGCLSAARIRLRILRTRIPEQALPHFVPLTLTTAGGTFEWSGEDGGTHDAVLSVAGPFGEPGELEVRSGHAMATALSMPELMSAQAAQGFTCRLKDGEVQAADNTKEPQPKRKKKLAFDDVQGTLVDASDSEDSESGSGSEHDTGDVHDEPARSQQQWVPKTEAGASQSTLSLPVLVEKERHGSCAFFFLPVRMQQVFEGPVQSSEATFRRLSKGTGSSEPPPNGGVILLQQVSAIANLADAHGNSHARCEGVWEPVPAISLTASGNPGVAGRATCQVAAASTCHESAGILIALAELQFRKPRTCDNRFSAELHLFSAAFWFQKRYFAGPAAFSVLTSGRPSTLHGSGHRPFSLARRAESAETATATEVADGEEFEFQAEVGRVMDIIINSLYSNKDVFLRELVSNAADACDKKRFLALTESDAPPEPMKLRINTNKDDRLLMIEDNGVGMLKEELKENLGRIARSGTANFVKELGSGDADVSLIGQFGVGFYSAFLVANKVEVYSKSFKKESDGKIWKWSSTGHSYSIKETDEELFGEQSGTKIVLHLREEAQEYLDTGKLSDLLKKYSEFITFPIELYNEKVQYDQVPDESAPPPKEGEKQKMKSVPRSVYEWDIMNKMKPIWLRNPDVVNESEYTEFYKTTFKAFDEPMSTTHFKVEGQIEFRALVFIPSTMPFELTRDMFSPEGRAMRLYVKRVFINDKFEDLVPRWLTFVRGVVDSEDLPLNVGREILQKSRTLKIIRKRVVRKVLDSIDDLREKDPNKFESFWTSYGKYFKVGLVEDLDYKDELKRFVRFWSSKSGDNQTSLDEYITRMKEGQDKIYFVTGEGRRAAEIAPAMEKMRLKDYEVLYMVDPLDEICSQSIVDYEGKKLVDINKAGLDLDKSEDEKKEMEETTKEFEALATWLKKQLGERVQKVQISDRLVESPATLVQGEWGMSPMMQRYMKSQTTSSASDSAFAIGSRNQAILEINPSHNVVKALKNSYETKPDSVETEDMVMMIYETAALIGGYTIEDPGDFARRVTKLMELQAEGAGAGTQDAEVVA</sequence>
<feature type="region of interest" description="Disordered" evidence="6">
    <location>
        <begin position="692"/>
        <end position="732"/>
    </location>
</feature>
<feature type="compositionally biased region" description="Polar residues" evidence="6">
    <location>
        <begin position="720"/>
        <end position="732"/>
    </location>
</feature>
<dbReference type="GO" id="GO:0051082">
    <property type="term" value="F:unfolded protein binding"/>
    <property type="evidence" value="ECO:0007669"/>
    <property type="project" value="InterPro"/>
</dbReference>
<accession>A0A812MXU5</accession>
<feature type="coiled-coil region" evidence="5">
    <location>
        <begin position="1442"/>
        <end position="1469"/>
    </location>
</feature>
<keyword evidence="3" id="KW-0067">ATP-binding</keyword>
<evidence type="ECO:0000256" key="4">
    <source>
        <dbReference type="ARBA" id="ARBA00023186"/>
    </source>
</evidence>
<dbReference type="GO" id="GO:0005524">
    <property type="term" value="F:ATP binding"/>
    <property type="evidence" value="ECO:0007669"/>
    <property type="project" value="UniProtKB-KW"/>
</dbReference>
<evidence type="ECO:0000256" key="1">
    <source>
        <dbReference type="ARBA" id="ARBA00008239"/>
    </source>
</evidence>
<feature type="region of interest" description="Disordered" evidence="6">
    <location>
        <begin position="668"/>
        <end position="687"/>
    </location>
</feature>
<dbReference type="PANTHER" id="PTHR11528">
    <property type="entry name" value="HEAT SHOCK PROTEIN 90 FAMILY MEMBER"/>
    <property type="match status" value="1"/>
</dbReference>
<dbReference type="InterPro" id="IPR019805">
    <property type="entry name" value="Heat_shock_protein_90_CS"/>
</dbReference>
<dbReference type="PROSITE" id="PS00298">
    <property type="entry name" value="HSP90"/>
    <property type="match status" value="1"/>
</dbReference>
<gene>
    <name evidence="7" type="primary">HSP90-5</name>
    <name evidence="7" type="ORF">SNAT2548_LOCUS15026</name>
</gene>
<dbReference type="InterPro" id="IPR020575">
    <property type="entry name" value="Hsp90_N"/>
</dbReference>
<comment type="caution">
    <text evidence="7">The sequence shown here is derived from an EMBL/GenBank/DDBJ whole genome shotgun (WGS) entry which is preliminary data.</text>
</comment>
<keyword evidence="8" id="KW-1185">Reference proteome</keyword>
<dbReference type="Gene3D" id="1.20.120.790">
    <property type="entry name" value="Heat shock protein 90, C-terminal domain"/>
    <property type="match status" value="1"/>
</dbReference>
<dbReference type="Pfam" id="PF13589">
    <property type="entry name" value="HATPase_c_3"/>
    <property type="match status" value="1"/>
</dbReference>
<reference evidence="7" key="1">
    <citation type="submission" date="2021-02" db="EMBL/GenBank/DDBJ databases">
        <authorList>
            <person name="Dougan E. K."/>
            <person name="Rhodes N."/>
            <person name="Thang M."/>
            <person name="Chan C."/>
        </authorList>
    </citation>
    <scope>NUCLEOTIDE SEQUENCE</scope>
</reference>
<dbReference type="Gene3D" id="3.30.230.80">
    <property type="match status" value="1"/>
</dbReference>
<dbReference type="InterPro" id="IPR037196">
    <property type="entry name" value="HSP90_C"/>
</dbReference>
<evidence type="ECO:0000313" key="8">
    <source>
        <dbReference type="Proteomes" id="UP000604046"/>
    </source>
</evidence>